<dbReference type="Pfam" id="PF02861">
    <property type="entry name" value="Clp_N"/>
    <property type="match status" value="1"/>
</dbReference>
<reference evidence="3" key="1">
    <citation type="submission" date="2021-01" db="EMBL/GenBank/DDBJ databases">
        <title>Whole genome shotgun sequence of Planotetraspora thailandica NBRC 104271.</title>
        <authorList>
            <person name="Komaki H."/>
            <person name="Tamura T."/>
        </authorList>
    </citation>
    <scope>NUCLEOTIDE SEQUENCE</scope>
    <source>
        <strain evidence="3">NBRC 104271</strain>
    </source>
</reference>
<dbReference type="PANTHER" id="PTHR47016:SF1">
    <property type="entry name" value="ATP-DEPENDENT CLP PROTEASE ATP-BINDING SUBUNIT CLPT1, CHLOROPLASTIC"/>
    <property type="match status" value="1"/>
</dbReference>
<keyword evidence="4" id="KW-1185">Reference proteome</keyword>
<dbReference type="PROSITE" id="PS51903">
    <property type="entry name" value="CLP_R"/>
    <property type="match status" value="1"/>
</dbReference>
<dbReference type="SUPFAM" id="SSF81923">
    <property type="entry name" value="Double Clp-N motif"/>
    <property type="match status" value="1"/>
</dbReference>
<protein>
    <recommendedName>
        <fullName evidence="2">Clp R domain-containing protein</fullName>
    </recommendedName>
</protein>
<comment type="caution">
    <text evidence="3">The sequence shown here is derived from an EMBL/GenBank/DDBJ whole genome shotgun (WGS) entry which is preliminary data.</text>
</comment>
<dbReference type="InterPro" id="IPR044217">
    <property type="entry name" value="CLPT1/2"/>
</dbReference>
<dbReference type="PANTHER" id="PTHR47016">
    <property type="entry name" value="ATP-DEPENDENT CLP PROTEASE ATP-BINDING SUBUNIT CLPT1, CHLOROPLASTIC"/>
    <property type="match status" value="1"/>
</dbReference>
<evidence type="ECO:0000256" key="1">
    <source>
        <dbReference type="PROSITE-ProRule" id="PRU01251"/>
    </source>
</evidence>
<proteinExistence type="predicted"/>
<dbReference type="AlphaFoldDB" id="A0A8J3Y1Q2"/>
<dbReference type="Gene3D" id="1.10.1780.10">
    <property type="entry name" value="Clp, N-terminal domain"/>
    <property type="match status" value="1"/>
</dbReference>
<evidence type="ECO:0000313" key="3">
    <source>
        <dbReference type="EMBL" id="GII59151.1"/>
    </source>
</evidence>
<sequence length="235" mass="24943">MENKPRLDDLITAIKTRHPDGDALQQLADAVVLGEHLGELADHLIGHFVDQARHSGASWTDIGHSMGVTKQAAQKRFVAKERDGSLGDHLKLFARYDDAARRAVVGSQEAARQARHDRIGPEHILLALLNESQSPGARIVEALSGASDAVRESIAGTFGPPGESALQGHIAFAAQSVKAMELAGREALRLGHEHIGTEHLLLGVLSLSDSPAAAVLEQAGVTKEGAEAEIARLEP</sequence>
<gene>
    <name evidence="3" type="ORF">Pth03_75400</name>
</gene>
<dbReference type="EMBL" id="BOOR01000079">
    <property type="protein sequence ID" value="GII59151.1"/>
    <property type="molecule type" value="Genomic_DNA"/>
</dbReference>
<dbReference type="RefSeq" id="WP_203949223.1">
    <property type="nucleotide sequence ID" value="NZ_BOOR01000079.1"/>
</dbReference>
<name>A0A8J3Y1Q2_9ACTN</name>
<organism evidence="3 4">
    <name type="scientific">Planotetraspora thailandica</name>
    <dbReference type="NCBI Taxonomy" id="487172"/>
    <lineage>
        <taxon>Bacteria</taxon>
        <taxon>Bacillati</taxon>
        <taxon>Actinomycetota</taxon>
        <taxon>Actinomycetes</taxon>
        <taxon>Streptosporangiales</taxon>
        <taxon>Streptosporangiaceae</taxon>
        <taxon>Planotetraspora</taxon>
    </lineage>
</organism>
<dbReference type="InterPro" id="IPR036628">
    <property type="entry name" value="Clp_N_dom_sf"/>
</dbReference>
<keyword evidence="1" id="KW-0677">Repeat</keyword>
<dbReference type="Proteomes" id="UP000605992">
    <property type="component" value="Unassembled WGS sequence"/>
</dbReference>
<evidence type="ECO:0000259" key="2">
    <source>
        <dbReference type="PROSITE" id="PS51903"/>
    </source>
</evidence>
<evidence type="ECO:0000313" key="4">
    <source>
        <dbReference type="Proteomes" id="UP000605992"/>
    </source>
</evidence>
<dbReference type="InterPro" id="IPR004176">
    <property type="entry name" value="Clp_R_N"/>
</dbReference>
<accession>A0A8J3Y1Q2</accession>
<feature type="domain" description="Clp R" evidence="2">
    <location>
        <begin position="93"/>
        <end position="235"/>
    </location>
</feature>